<keyword evidence="1 5" id="KW-0963">Cytoplasm</keyword>
<dbReference type="PANTHER" id="PTHR12843:SF5">
    <property type="entry name" value="EEF1A LYSINE METHYLTRANSFERASE 2"/>
    <property type="match status" value="1"/>
</dbReference>
<evidence type="ECO:0000256" key="3">
    <source>
        <dbReference type="ARBA" id="ARBA00022679"/>
    </source>
</evidence>
<gene>
    <name evidence="5" type="primary">EFM4</name>
    <name evidence="7" type="ORF">BT63DRAFT_456255</name>
</gene>
<dbReference type="GO" id="GO:0005737">
    <property type="term" value="C:cytoplasm"/>
    <property type="evidence" value="ECO:0007669"/>
    <property type="project" value="UniProtKB-SubCell"/>
</dbReference>
<evidence type="ECO:0000313" key="7">
    <source>
        <dbReference type="EMBL" id="KAF2668612.1"/>
    </source>
</evidence>
<evidence type="ECO:0000256" key="4">
    <source>
        <dbReference type="ARBA" id="ARBA00022691"/>
    </source>
</evidence>
<dbReference type="AlphaFoldDB" id="A0A6A6U8W0"/>
<proteinExistence type="inferred from homology"/>
<evidence type="ECO:0000256" key="5">
    <source>
        <dbReference type="HAMAP-Rule" id="MF_03188"/>
    </source>
</evidence>
<sequence length="264" mass="29873">MADTSNLPAPLEPSELGTKTYWDECYQRELSNHSENPEDEGTIWFSDSGAEEKMLEFLDELADQGTLVKGNGETSWIDKHATTFLDLGTGNGHLLFALRKEQWAGAMLGLDYSQASIELAKRIEQARQQTSEQEDDEVCRAPIDFLTHDLLSDRSSPITPFDVLLDKGTFDAISLSSDTTPDGRRASELYRIRVKPLLKDNGLFLITSCNWTEEELCHWFQTNSAGEDGRFVFQDRVRYPSFRFGGQEGQTVVTICFRKQNVQL</sequence>
<dbReference type="Proteomes" id="UP000799302">
    <property type="component" value="Unassembled WGS sequence"/>
</dbReference>
<evidence type="ECO:0000259" key="6">
    <source>
        <dbReference type="Pfam" id="PF13847"/>
    </source>
</evidence>
<dbReference type="PANTHER" id="PTHR12843">
    <property type="entry name" value="PROTEIN-LYSINE N-METHYLTRANSFERASE METTL10"/>
    <property type="match status" value="1"/>
</dbReference>
<dbReference type="CDD" id="cd02440">
    <property type="entry name" value="AdoMet_MTases"/>
    <property type="match status" value="1"/>
</dbReference>
<evidence type="ECO:0000313" key="8">
    <source>
        <dbReference type="Proteomes" id="UP000799302"/>
    </source>
</evidence>
<reference evidence="7" key="1">
    <citation type="journal article" date="2020" name="Stud. Mycol.">
        <title>101 Dothideomycetes genomes: a test case for predicting lifestyles and emergence of pathogens.</title>
        <authorList>
            <person name="Haridas S."/>
            <person name="Albert R."/>
            <person name="Binder M."/>
            <person name="Bloem J."/>
            <person name="Labutti K."/>
            <person name="Salamov A."/>
            <person name="Andreopoulos B."/>
            <person name="Baker S."/>
            <person name="Barry K."/>
            <person name="Bills G."/>
            <person name="Bluhm B."/>
            <person name="Cannon C."/>
            <person name="Castanera R."/>
            <person name="Culley D."/>
            <person name="Daum C."/>
            <person name="Ezra D."/>
            <person name="Gonzalez J."/>
            <person name="Henrissat B."/>
            <person name="Kuo A."/>
            <person name="Liang C."/>
            <person name="Lipzen A."/>
            <person name="Lutzoni F."/>
            <person name="Magnuson J."/>
            <person name="Mondo S."/>
            <person name="Nolan M."/>
            <person name="Ohm R."/>
            <person name="Pangilinan J."/>
            <person name="Park H.-J."/>
            <person name="Ramirez L."/>
            <person name="Alfaro M."/>
            <person name="Sun H."/>
            <person name="Tritt A."/>
            <person name="Yoshinaga Y."/>
            <person name="Zwiers L.-H."/>
            <person name="Turgeon B."/>
            <person name="Goodwin S."/>
            <person name="Spatafora J."/>
            <person name="Crous P."/>
            <person name="Grigoriev I."/>
        </authorList>
    </citation>
    <scope>NUCLEOTIDE SEQUENCE</scope>
    <source>
        <strain evidence="7">CBS 115976</strain>
    </source>
</reference>
<dbReference type="GO" id="GO:0016279">
    <property type="term" value="F:protein-lysine N-methyltransferase activity"/>
    <property type="evidence" value="ECO:0007669"/>
    <property type="project" value="UniProtKB-UniRule"/>
</dbReference>
<dbReference type="InterPro" id="IPR029063">
    <property type="entry name" value="SAM-dependent_MTases_sf"/>
</dbReference>
<accession>A0A6A6U8W0</accession>
<feature type="domain" description="Methyltransferase" evidence="6">
    <location>
        <begin position="79"/>
        <end position="221"/>
    </location>
</feature>
<dbReference type="GO" id="GO:0032259">
    <property type="term" value="P:methylation"/>
    <property type="evidence" value="ECO:0007669"/>
    <property type="project" value="UniProtKB-KW"/>
</dbReference>
<keyword evidence="3 5" id="KW-0808">Transferase</keyword>
<dbReference type="OrthoDB" id="10069295at2759"/>
<dbReference type="EC" id="2.1.1.-" evidence="5"/>
<dbReference type="InterPro" id="IPR025714">
    <property type="entry name" value="Methyltranfer_dom"/>
</dbReference>
<dbReference type="Pfam" id="PF13847">
    <property type="entry name" value="Methyltransf_31"/>
    <property type="match status" value="1"/>
</dbReference>
<comment type="subcellular location">
    <subcellularLocation>
        <location evidence="5">Cytoplasm</location>
    </subcellularLocation>
</comment>
<keyword evidence="4 5" id="KW-0949">S-adenosyl-L-methionine</keyword>
<dbReference type="SUPFAM" id="SSF53335">
    <property type="entry name" value="S-adenosyl-L-methionine-dependent methyltransferases"/>
    <property type="match status" value="1"/>
</dbReference>
<evidence type="ECO:0000256" key="1">
    <source>
        <dbReference type="ARBA" id="ARBA00022490"/>
    </source>
</evidence>
<dbReference type="InterPro" id="IPR026635">
    <property type="entry name" value="Efm4/METTL10"/>
</dbReference>
<dbReference type="EMBL" id="MU004236">
    <property type="protein sequence ID" value="KAF2668612.1"/>
    <property type="molecule type" value="Genomic_DNA"/>
</dbReference>
<keyword evidence="5" id="KW-0813">Transport</keyword>
<dbReference type="GO" id="GO:0016192">
    <property type="term" value="P:vesicle-mediated transport"/>
    <property type="evidence" value="ECO:0007669"/>
    <property type="project" value="UniProtKB-UniRule"/>
</dbReference>
<organism evidence="7 8">
    <name type="scientific">Microthyrium microscopicum</name>
    <dbReference type="NCBI Taxonomy" id="703497"/>
    <lineage>
        <taxon>Eukaryota</taxon>
        <taxon>Fungi</taxon>
        <taxon>Dikarya</taxon>
        <taxon>Ascomycota</taxon>
        <taxon>Pezizomycotina</taxon>
        <taxon>Dothideomycetes</taxon>
        <taxon>Dothideomycetes incertae sedis</taxon>
        <taxon>Microthyriales</taxon>
        <taxon>Microthyriaceae</taxon>
        <taxon>Microthyrium</taxon>
    </lineage>
</organism>
<comment type="similarity">
    <text evidence="5">Belongs to the class I-like SAM-binding methyltransferase superfamily. EFM4 family.</text>
</comment>
<name>A0A6A6U8W0_9PEZI</name>
<protein>
    <recommendedName>
        <fullName evidence="5">Protein-lysine N-methyltransferase EFM4</fullName>
        <ecNumber evidence="5">2.1.1.-</ecNumber>
    </recommendedName>
    <alternativeName>
        <fullName evidence="5">Elongation factor methyltransferase 4</fullName>
    </alternativeName>
</protein>
<evidence type="ECO:0000256" key="2">
    <source>
        <dbReference type="ARBA" id="ARBA00022603"/>
    </source>
</evidence>
<keyword evidence="2 5" id="KW-0489">Methyltransferase</keyword>
<keyword evidence="8" id="KW-1185">Reference proteome</keyword>
<comment type="function">
    <text evidence="5">S-adenosyl-L-methionine-dependent protein-lysine N-methyltransferase that mono- and dimethylates elongation factor 1-alpha at 'Lys-316'. May play a role in intracellular transport.</text>
</comment>
<dbReference type="HAMAP" id="MF_03188">
    <property type="entry name" value="Methyltr_EFM4"/>
    <property type="match status" value="1"/>
</dbReference>
<dbReference type="Gene3D" id="3.40.50.150">
    <property type="entry name" value="Vaccinia Virus protein VP39"/>
    <property type="match status" value="1"/>
</dbReference>